<dbReference type="AlphaFoldDB" id="A0A845E8S4"/>
<protein>
    <submittedName>
        <fullName evidence="2">Sigma-70 family RNA polymerase sigma factor</fullName>
    </submittedName>
</protein>
<dbReference type="Proteomes" id="UP000460949">
    <property type="component" value="Unassembled WGS sequence"/>
</dbReference>
<evidence type="ECO:0000313" key="2">
    <source>
        <dbReference type="EMBL" id="MYL22054.1"/>
    </source>
</evidence>
<proteinExistence type="predicted"/>
<accession>A0A845E8S4</accession>
<dbReference type="GO" id="GO:0003700">
    <property type="term" value="F:DNA-binding transcription factor activity"/>
    <property type="evidence" value="ECO:0007669"/>
    <property type="project" value="InterPro"/>
</dbReference>
<dbReference type="EMBL" id="WMET01000012">
    <property type="protein sequence ID" value="MYL22054.1"/>
    <property type="molecule type" value="Genomic_DNA"/>
</dbReference>
<organism evidence="2 3">
    <name type="scientific">Halobacillus litoralis</name>
    <dbReference type="NCBI Taxonomy" id="45668"/>
    <lineage>
        <taxon>Bacteria</taxon>
        <taxon>Bacillati</taxon>
        <taxon>Bacillota</taxon>
        <taxon>Bacilli</taxon>
        <taxon>Bacillales</taxon>
        <taxon>Bacillaceae</taxon>
        <taxon>Halobacillus</taxon>
    </lineage>
</organism>
<evidence type="ECO:0000313" key="3">
    <source>
        <dbReference type="Proteomes" id="UP000460949"/>
    </source>
</evidence>
<reference evidence="2 3" key="1">
    <citation type="submission" date="2019-11" db="EMBL/GenBank/DDBJ databases">
        <title>Genome sequences of 17 halophilic strains isolated from different environments.</title>
        <authorList>
            <person name="Furrow R.E."/>
        </authorList>
    </citation>
    <scope>NUCLEOTIDE SEQUENCE [LARGE SCALE GENOMIC DNA]</scope>
    <source>
        <strain evidence="2 3">22511_23_Filter</strain>
    </source>
</reference>
<dbReference type="InterPro" id="IPR013324">
    <property type="entry name" value="RNA_pol_sigma_r3/r4-like"/>
</dbReference>
<feature type="domain" description="RNA polymerase sigma-70 region 4" evidence="1">
    <location>
        <begin position="94"/>
        <end position="141"/>
    </location>
</feature>
<sequence>MEKTERSKNIKRLEKHLRNYQTYNAGIKNLHSQLEFVLPNMPKGYEIQKDLISSFNIKGENEYVLIDRIESRRAIEIHENLYEYKLIISAIDKALEVLDDIEHHFICYRYIQGMTIQKTALKLGYSEKYIFNIRNQTFEKLLISLKGILQF</sequence>
<dbReference type="OrthoDB" id="2381655at2"/>
<dbReference type="GO" id="GO:0006352">
    <property type="term" value="P:DNA-templated transcription initiation"/>
    <property type="evidence" value="ECO:0007669"/>
    <property type="project" value="InterPro"/>
</dbReference>
<dbReference type="RefSeq" id="WP_160839970.1">
    <property type="nucleotide sequence ID" value="NZ_WMET01000012.1"/>
</dbReference>
<gene>
    <name evidence="2" type="ORF">GLW04_19450</name>
</gene>
<dbReference type="Pfam" id="PF04545">
    <property type="entry name" value="Sigma70_r4"/>
    <property type="match status" value="1"/>
</dbReference>
<dbReference type="SUPFAM" id="SSF88659">
    <property type="entry name" value="Sigma3 and sigma4 domains of RNA polymerase sigma factors"/>
    <property type="match status" value="1"/>
</dbReference>
<dbReference type="InterPro" id="IPR007630">
    <property type="entry name" value="RNA_pol_sigma70_r4"/>
</dbReference>
<evidence type="ECO:0000259" key="1">
    <source>
        <dbReference type="Pfam" id="PF04545"/>
    </source>
</evidence>
<comment type="caution">
    <text evidence="2">The sequence shown here is derived from an EMBL/GenBank/DDBJ whole genome shotgun (WGS) entry which is preliminary data.</text>
</comment>
<name>A0A845E8S4_9BACI</name>